<evidence type="ECO:0000313" key="5">
    <source>
        <dbReference type="Proteomes" id="UP000663845"/>
    </source>
</evidence>
<dbReference type="EMBL" id="CAJNOG010000180">
    <property type="protein sequence ID" value="CAF1047643.1"/>
    <property type="molecule type" value="Genomic_DNA"/>
</dbReference>
<dbReference type="AlphaFoldDB" id="A0A814K4S3"/>
<dbReference type="Proteomes" id="UP000663845">
    <property type="component" value="Unassembled WGS sequence"/>
</dbReference>
<name>A0A814K4S3_9BILA</name>
<organism evidence="1 5">
    <name type="scientific">Adineta steineri</name>
    <dbReference type="NCBI Taxonomy" id="433720"/>
    <lineage>
        <taxon>Eukaryota</taxon>
        <taxon>Metazoa</taxon>
        <taxon>Spiralia</taxon>
        <taxon>Gnathifera</taxon>
        <taxon>Rotifera</taxon>
        <taxon>Eurotatoria</taxon>
        <taxon>Bdelloidea</taxon>
        <taxon>Adinetida</taxon>
        <taxon>Adinetidae</taxon>
        <taxon>Adineta</taxon>
    </lineage>
</organism>
<evidence type="ECO:0000313" key="1">
    <source>
        <dbReference type="EMBL" id="CAF1047643.1"/>
    </source>
</evidence>
<evidence type="ECO:0000313" key="2">
    <source>
        <dbReference type="EMBL" id="CAF1087866.1"/>
    </source>
</evidence>
<dbReference type="OrthoDB" id="10013857at2759"/>
<protein>
    <submittedName>
        <fullName evidence="1">Uncharacterized protein</fullName>
    </submittedName>
</protein>
<dbReference type="EMBL" id="CAJOAY010001250">
    <property type="protein sequence ID" value="CAF3816937.1"/>
    <property type="molecule type" value="Genomic_DNA"/>
</dbReference>
<evidence type="ECO:0000313" key="4">
    <source>
        <dbReference type="EMBL" id="CAF3816937.1"/>
    </source>
</evidence>
<comment type="caution">
    <text evidence="1">The sequence shown here is derived from an EMBL/GenBank/DDBJ whole genome shotgun (WGS) entry which is preliminary data.</text>
</comment>
<dbReference type="EMBL" id="CAJNON010000192">
    <property type="protein sequence ID" value="CAF1087866.1"/>
    <property type="molecule type" value="Genomic_DNA"/>
</dbReference>
<gene>
    <name evidence="1" type="ORF">JYZ213_LOCUS18498</name>
    <name evidence="4" type="ORF">OKA104_LOCUS19421</name>
    <name evidence="3" type="ORF">OXD698_LOCUS8994</name>
    <name evidence="2" type="ORF">VCS650_LOCUS19391</name>
</gene>
<dbReference type="Proteomes" id="UP000663881">
    <property type="component" value="Unassembled WGS sequence"/>
</dbReference>
<dbReference type="Proteomes" id="UP000663891">
    <property type="component" value="Unassembled WGS sequence"/>
</dbReference>
<proteinExistence type="predicted"/>
<reference evidence="1" key="1">
    <citation type="submission" date="2021-02" db="EMBL/GenBank/DDBJ databases">
        <authorList>
            <person name="Nowell W R."/>
        </authorList>
    </citation>
    <scope>NUCLEOTIDE SEQUENCE</scope>
</reference>
<evidence type="ECO:0000313" key="3">
    <source>
        <dbReference type="EMBL" id="CAF3650513.1"/>
    </source>
</evidence>
<accession>A0A814K4S3</accession>
<dbReference type="EMBL" id="CAJOAZ010000446">
    <property type="protein sequence ID" value="CAF3650513.1"/>
    <property type="molecule type" value="Genomic_DNA"/>
</dbReference>
<dbReference type="Proteomes" id="UP000663844">
    <property type="component" value="Unassembled WGS sequence"/>
</dbReference>
<sequence length="72" mass="8091">MAYPTSYAPIHRGFLLCHMSPVSCKRSISDMEEIKGPSMATIGDYLQACVSSGNPMQYCLDQRLYRGDEQIK</sequence>